<evidence type="ECO:0000313" key="4">
    <source>
        <dbReference type="Proteomes" id="UP000199300"/>
    </source>
</evidence>
<proteinExistence type="predicted"/>
<dbReference type="SUPFAM" id="SSF48208">
    <property type="entry name" value="Six-hairpin glycosidases"/>
    <property type="match status" value="1"/>
</dbReference>
<dbReference type="PANTHER" id="PTHR31151:SF0">
    <property type="entry name" value="PROLINE-TRNA LIGASE (DUF1680)"/>
    <property type="match status" value="1"/>
</dbReference>
<name>A0A1H8L6H9_9BACI</name>
<evidence type="ECO:0000259" key="1">
    <source>
        <dbReference type="Pfam" id="PF07944"/>
    </source>
</evidence>
<dbReference type="OrthoDB" id="9757939at2"/>
<dbReference type="GO" id="GO:0005975">
    <property type="term" value="P:carbohydrate metabolic process"/>
    <property type="evidence" value="ECO:0007669"/>
    <property type="project" value="InterPro"/>
</dbReference>
<dbReference type="RefSeq" id="WP_091495894.1">
    <property type="nucleotide sequence ID" value="NZ_FODJ01000003.1"/>
</dbReference>
<keyword evidence="4" id="KW-1185">Reference proteome</keyword>
<organism evidence="3 4">
    <name type="scientific">Amphibacillus marinus</name>
    <dbReference type="NCBI Taxonomy" id="872970"/>
    <lineage>
        <taxon>Bacteria</taxon>
        <taxon>Bacillati</taxon>
        <taxon>Bacillota</taxon>
        <taxon>Bacilli</taxon>
        <taxon>Bacillales</taxon>
        <taxon>Bacillaceae</taxon>
        <taxon>Amphibacillus</taxon>
    </lineage>
</organism>
<dbReference type="Pfam" id="PF20736">
    <property type="entry name" value="Glyco_hydro127M"/>
    <property type="match status" value="1"/>
</dbReference>
<feature type="domain" description="Non-reducing end beta-L-arabinofuranosidase-like GH127 catalytic" evidence="1">
    <location>
        <begin position="9"/>
        <end position="387"/>
    </location>
</feature>
<protein>
    <recommendedName>
        <fullName evidence="5">DUF1680 family protein</fullName>
    </recommendedName>
</protein>
<dbReference type="EMBL" id="FODJ01000003">
    <property type="protein sequence ID" value="SEO00810.1"/>
    <property type="molecule type" value="Genomic_DNA"/>
</dbReference>
<dbReference type="InterPro" id="IPR012878">
    <property type="entry name" value="Beta-AFase-like_GH127_cat"/>
</dbReference>
<dbReference type="Pfam" id="PF07944">
    <property type="entry name" value="Beta-AFase-like_GH127_cat"/>
    <property type="match status" value="1"/>
</dbReference>
<dbReference type="PANTHER" id="PTHR31151">
    <property type="entry name" value="PROLINE-TRNA LIGASE (DUF1680)"/>
    <property type="match status" value="1"/>
</dbReference>
<dbReference type="AlphaFoldDB" id="A0A1H8L6H9"/>
<evidence type="ECO:0008006" key="5">
    <source>
        <dbReference type="Google" id="ProtNLM"/>
    </source>
</evidence>
<feature type="domain" description="Non-reducing end beta-L-arabinofuranosidase-like GH127 middle" evidence="2">
    <location>
        <begin position="448"/>
        <end position="501"/>
    </location>
</feature>
<evidence type="ECO:0000259" key="2">
    <source>
        <dbReference type="Pfam" id="PF20736"/>
    </source>
</evidence>
<reference evidence="3 4" key="1">
    <citation type="submission" date="2016-10" db="EMBL/GenBank/DDBJ databases">
        <authorList>
            <person name="de Groot N.N."/>
        </authorList>
    </citation>
    <scope>NUCLEOTIDE SEQUENCE [LARGE SCALE GENOMIC DNA]</scope>
    <source>
        <strain evidence="3 4">CGMCC 1.10434</strain>
    </source>
</reference>
<accession>A0A1H8L6H9</accession>
<dbReference type="Gene3D" id="1.50.10.20">
    <property type="match status" value="1"/>
</dbReference>
<evidence type="ECO:0000313" key="3">
    <source>
        <dbReference type="EMBL" id="SEO00810.1"/>
    </source>
</evidence>
<dbReference type="STRING" id="872970.SAMN04488134_103103"/>
<dbReference type="InterPro" id="IPR049046">
    <property type="entry name" value="Beta-AFase-like_GH127_middle"/>
</dbReference>
<dbReference type="InterPro" id="IPR008928">
    <property type="entry name" value="6-hairpin_glycosidase_sf"/>
</dbReference>
<gene>
    <name evidence="3" type="ORF">SAMN04488134_103103</name>
</gene>
<dbReference type="Proteomes" id="UP000199300">
    <property type="component" value="Unassembled WGS sequence"/>
</dbReference>
<sequence length="605" mass="69729">MLNAINQKNVILLPGIFRERMQVNREYLLELDTTCLLQNFYLEAGIVLPGLQVIDNPETAKLHWGWEAPTCQLRGHFLGHWLSAAASYIATDKDIELKAKLDIIISELARCQELNGGEWVGSFPEKYFNKLENNQHVWSPQYTMHKTMMGLMNAYLHANNLMALDILDHLSDWYIRWTDRLAKTNSHAAYKGEEAGMLEVWASLYGITKDDKYLNLAKRYWDAGLFSKLLKGKDALTNCHANASIPLSHGAAKLYELTGDEKWRTITELFWKNAVSERGMYCTGGQNAGEFWTPPFMLGQFLGERNQEFCTVYNMTRTAQYLYKWTGDPLYADYIERNLYNGFLAQQNAKTGMPTYFLPLAAGSQKKWGSKTRDFWCCHGTMVQAQAFYPELIYFEDAATEKIIISQYIPSELTYQDIHLKQAIAMKYYNDQAFFDEHDDSQMSRWLLKFSIKSTQARKRTLSFRVPAWVTGKPSVQLNGVAIQVELHNGYFDLTHDWQDDQLSIFFPSELRVEALPDLPELVAVIDGPIVLAGLVKSDCGLTGDCTNPKTFLMPQTEHTYETFPWQQNNYLTRHQSQNFVFKPLYEIEDEVYTVYFTNKAINML</sequence>